<sequence length="362" mass="40033">MAQSAKHLLVGSIEADSGKSTTILGIIHRLVQQGMEVAYCKPLGASDDDGLIKMSDQNVDFLADNLSLSKKQLHSPLLSLSNEVITKRLTEEDSQDYNQQLRDYVSGIDSSFTLIEGPTTLWEGSLFELSVGEMAATIDAPILLVTRYNSLSLAANLLNTKQSLGDRLLGVVINDIPETELSQVEKFVKPYLEKRDIPVLGAIPKDRLLNSVSVRELSKRLNAKVMCCQDRLDLMVEGLTIGAMNVNSALEYFRQKNNMVVVTGGDRTDLQMAALETSTNCLILTGHVPPTSMILSRAEDLEIPILAVDFDTLTTVEIVDAAFSRVPISEPIKVKKVVQLMEEYFDFERFMDYLDLETALTV</sequence>
<organism evidence="2 3">
    <name type="scientific">Hyella patelloides LEGE 07179</name>
    <dbReference type="NCBI Taxonomy" id="945734"/>
    <lineage>
        <taxon>Bacteria</taxon>
        <taxon>Bacillati</taxon>
        <taxon>Cyanobacteriota</taxon>
        <taxon>Cyanophyceae</taxon>
        <taxon>Pleurocapsales</taxon>
        <taxon>Hyellaceae</taxon>
        <taxon>Hyella</taxon>
    </lineage>
</organism>
<dbReference type="Gene3D" id="3.40.50.300">
    <property type="entry name" value="P-loop containing nucleotide triphosphate hydrolases"/>
    <property type="match status" value="1"/>
</dbReference>
<dbReference type="Gene3D" id="3.40.1390.20">
    <property type="entry name" value="HprK N-terminal domain-like"/>
    <property type="match status" value="1"/>
</dbReference>
<accession>A0A563VWE5</accession>
<dbReference type="InterPro" id="IPR028979">
    <property type="entry name" value="Ser_kin/Pase_Hpr-like_N_sf"/>
</dbReference>
<reference evidence="2 3" key="1">
    <citation type="submission" date="2019-01" db="EMBL/GenBank/DDBJ databases">
        <authorList>
            <person name="Brito A."/>
        </authorList>
    </citation>
    <scope>NUCLEOTIDE SEQUENCE [LARGE SCALE GENOMIC DNA]</scope>
    <source>
        <strain evidence="2">1</strain>
    </source>
</reference>
<feature type="domain" description="DRTGG" evidence="1">
    <location>
        <begin position="216"/>
        <end position="320"/>
    </location>
</feature>
<keyword evidence="3" id="KW-1185">Reference proteome</keyword>
<dbReference type="Pfam" id="PF07085">
    <property type="entry name" value="DRTGG"/>
    <property type="match status" value="1"/>
</dbReference>
<dbReference type="SUPFAM" id="SSF52540">
    <property type="entry name" value="P-loop containing nucleoside triphosphate hydrolases"/>
    <property type="match status" value="1"/>
</dbReference>
<dbReference type="AlphaFoldDB" id="A0A563VWE5"/>
<dbReference type="InterPro" id="IPR050500">
    <property type="entry name" value="Phos_Acetyltrans/Butyryltrans"/>
</dbReference>
<evidence type="ECO:0000313" key="3">
    <source>
        <dbReference type="Proteomes" id="UP000320055"/>
    </source>
</evidence>
<evidence type="ECO:0000259" key="1">
    <source>
        <dbReference type="Pfam" id="PF07085"/>
    </source>
</evidence>
<protein>
    <recommendedName>
        <fullName evidence="1">DRTGG domain-containing protein</fullName>
    </recommendedName>
</protein>
<dbReference type="OrthoDB" id="9769095at2"/>
<proteinExistence type="predicted"/>
<dbReference type="PANTHER" id="PTHR43356:SF2">
    <property type="entry name" value="PHOSPHATE ACETYLTRANSFERASE"/>
    <property type="match status" value="1"/>
</dbReference>
<name>A0A563VWE5_9CYAN</name>
<dbReference type="InterPro" id="IPR010766">
    <property type="entry name" value="DRTGG"/>
</dbReference>
<dbReference type="PANTHER" id="PTHR43356">
    <property type="entry name" value="PHOSPHATE ACETYLTRANSFERASE"/>
    <property type="match status" value="1"/>
</dbReference>
<evidence type="ECO:0000313" key="2">
    <source>
        <dbReference type="EMBL" id="VEP15715.1"/>
    </source>
</evidence>
<dbReference type="Proteomes" id="UP000320055">
    <property type="component" value="Unassembled WGS sequence"/>
</dbReference>
<gene>
    <name evidence="2" type="ORF">H1P_3610009</name>
</gene>
<dbReference type="SUPFAM" id="SSF75138">
    <property type="entry name" value="HprK N-terminal domain-like"/>
    <property type="match status" value="1"/>
</dbReference>
<dbReference type="EMBL" id="CAACVJ010000292">
    <property type="protein sequence ID" value="VEP15715.1"/>
    <property type="molecule type" value="Genomic_DNA"/>
</dbReference>
<dbReference type="RefSeq" id="WP_144874491.1">
    <property type="nucleotide sequence ID" value="NZ_LR214097.1"/>
</dbReference>
<dbReference type="InterPro" id="IPR027417">
    <property type="entry name" value="P-loop_NTPase"/>
</dbReference>
<dbReference type="Pfam" id="PF13500">
    <property type="entry name" value="AAA_26"/>
    <property type="match status" value="1"/>
</dbReference>